<proteinExistence type="predicted"/>
<feature type="domain" description="C2H2-type" evidence="8">
    <location>
        <begin position="528"/>
        <end position="551"/>
    </location>
</feature>
<organism evidence="9 10">
    <name type="scientific">Schistosoma mekongi</name>
    <name type="common">Parasitic worm</name>
    <dbReference type="NCBI Taxonomy" id="38744"/>
    <lineage>
        <taxon>Eukaryota</taxon>
        <taxon>Metazoa</taxon>
        <taxon>Spiralia</taxon>
        <taxon>Lophotrochozoa</taxon>
        <taxon>Platyhelminthes</taxon>
        <taxon>Trematoda</taxon>
        <taxon>Digenea</taxon>
        <taxon>Strigeidida</taxon>
        <taxon>Schistosomatoidea</taxon>
        <taxon>Schistosomatidae</taxon>
        <taxon>Schistosoma</taxon>
    </lineage>
</organism>
<dbReference type="InterPro" id="IPR013087">
    <property type="entry name" value="Znf_C2H2_type"/>
</dbReference>
<dbReference type="InterPro" id="IPR027756">
    <property type="entry name" value="Ovo-like"/>
</dbReference>
<evidence type="ECO:0000256" key="6">
    <source>
        <dbReference type="ARBA" id="ARBA00023242"/>
    </source>
</evidence>
<dbReference type="InterPro" id="IPR036236">
    <property type="entry name" value="Znf_C2H2_sf"/>
</dbReference>
<protein>
    <recommendedName>
        <fullName evidence="8">C2H2-type domain-containing protein</fullName>
    </recommendedName>
</protein>
<feature type="domain" description="C2H2-type" evidence="8">
    <location>
        <begin position="472"/>
        <end position="499"/>
    </location>
</feature>
<evidence type="ECO:0000256" key="4">
    <source>
        <dbReference type="ARBA" id="ARBA00022771"/>
    </source>
</evidence>
<comment type="subcellular location">
    <subcellularLocation>
        <location evidence="1">Nucleus</location>
    </subcellularLocation>
</comment>
<comment type="caution">
    <text evidence="9">The sequence shown here is derived from an EMBL/GenBank/DDBJ whole genome shotgun (WGS) entry which is preliminary data.</text>
</comment>
<keyword evidence="3" id="KW-0677">Repeat</keyword>
<gene>
    <name evidence="9" type="ORF">MN116_001510</name>
</gene>
<dbReference type="PANTHER" id="PTHR10032:SF271">
    <property type="entry name" value="RH12261P-RELATED"/>
    <property type="match status" value="1"/>
</dbReference>
<dbReference type="GO" id="GO:0000978">
    <property type="term" value="F:RNA polymerase II cis-regulatory region sequence-specific DNA binding"/>
    <property type="evidence" value="ECO:0007669"/>
    <property type="project" value="TreeGrafter"/>
</dbReference>
<dbReference type="EMBL" id="JALJAT010000001">
    <property type="protein sequence ID" value="KAK4476309.1"/>
    <property type="molecule type" value="Genomic_DNA"/>
</dbReference>
<reference evidence="9" key="1">
    <citation type="submission" date="2022-04" db="EMBL/GenBank/DDBJ databases">
        <authorList>
            <person name="Xu L."/>
            <person name="Lv Z."/>
        </authorList>
    </citation>
    <scope>NUCLEOTIDE SEQUENCE</scope>
    <source>
        <strain evidence="9">LV_2022a</strain>
    </source>
</reference>
<keyword evidence="6" id="KW-0539">Nucleus</keyword>
<dbReference type="Pfam" id="PF00096">
    <property type="entry name" value="zf-C2H2"/>
    <property type="match status" value="1"/>
</dbReference>
<feature type="domain" description="C2H2-type" evidence="8">
    <location>
        <begin position="500"/>
        <end position="527"/>
    </location>
</feature>
<keyword evidence="5" id="KW-0862">Zinc</keyword>
<dbReference type="GO" id="GO:0005634">
    <property type="term" value="C:nucleus"/>
    <property type="evidence" value="ECO:0007669"/>
    <property type="project" value="UniProtKB-SubCell"/>
</dbReference>
<dbReference type="GO" id="GO:0008270">
    <property type="term" value="F:zinc ion binding"/>
    <property type="evidence" value="ECO:0007669"/>
    <property type="project" value="UniProtKB-KW"/>
</dbReference>
<evidence type="ECO:0000313" key="10">
    <source>
        <dbReference type="Proteomes" id="UP001292079"/>
    </source>
</evidence>
<keyword evidence="4 7" id="KW-0863">Zinc-finger</keyword>
<dbReference type="GO" id="GO:0000981">
    <property type="term" value="F:DNA-binding transcription factor activity, RNA polymerase II-specific"/>
    <property type="evidence" value="ECO:0007669"/>
    <property type="project" value="TreeGrafter"/>
</dbReference>
<evidence type="ECO:0000256" key="7">
    <source>
        <dbReference type="PROSITE-ProRule" id="PRU00042"/>
    </source>
</evidence>
<dbReference type="PROSITE" id="PS00028">
    <property type="entry name" value="ZINC_FINGER_C2H2_1"/>
    <property type="match status" value="2"/>
</dbReference>
<dbReference type="GO" id="GO:0009913">
    <property type="term" value="P:epidermal cell differentiation"/>
    <property type="evidence" value="ECO:0007669"/>
    <property type="project" value="TreeGrafter"/>
</dbReference>
<dbReference type="Proteomes" id="UP001292079">
    <property type="component" value="Unassembled WGS sequence"/>
</dbReference>
<sequence>MNRTSSPLDEAYGTYSGLDLTLKDQSVLESHVQASSTPRRSNYVVSKTLREQNDYCCSEQLITFENNSTLTNEPLKQNLNYKDSQETNRQLDQQKGCYYSFEPWNIDGSTTSCCHSVQSNNLEYIQVTENHDKPLPLDLRIKSGHDTDSLSSDVEGKYLSISARSQPECEMSSYPCFSEHITLKKNSFNIHSLLGLSSQLKVNSQTLSENPDAFTNMNYRIFDSHIKSSFTNREMIDQFLAGYLKKMNSLVSSSYIAQTQLHLAQQSANISELIQSSSSVLSTIASNDSAVVTSPIKSQTTKPNLSISTHNMINDMTNRHLSVSNTTSNFIQNNSQQMAHTQQSMRITYDFNCSSVCSEEDVMQTERGKSCEVGKTPIIFYYPEPFDSKMRVKAMLERNDPFLKYVNDGAAIRNPFAVDRKIQLMHLTSLLCKYSFRCSIFISCTKYSSMIISIFDLNPSLKLGVKLDNNIYLCKGCNRTTKRLRPMQQHLLSHSASKFNLCVKCLKGFNDKYDMKRHTRKHTLVRPYVCPECGRSFSQRCSLEGHRRKIHRIQLNYTPNQRREIVRVCETCGYSCPKLSDMLQHTLNNHPTSNCLPRLQRQIIRYKEKLRNIQITPNNKDRLTNVQDPLVVNHNYTSTPSPSKNQNFTSSTSFVNINSNVENTV</sequence>
<evidence type="ECO:0000256" key="3">
    <source>
        <dbReference type="ARBA" id="ARBA00022737"/>
    </source>
</evidence>
<dbReference type="Gene3D" id="3.30.160.60">
    <property type="entry name" value="Classic Zinc Finger"/>
    <property type="match status" value="2"/>
</dbReference>
<name>A0AAE1ZMI5_SCHME</name>
<dbReference type="PANTHER" id="PTHR10032">
    <property type="entry name" value="ZINC FINGER PROTEIN WITH KRAB AND SCAN DOMAINS"/>
    <property type="match status" value="1"/>
</dbReference>
<accession>A0AAE1ZMI5</accession>
<dbReference type="AlphaFoldDB" id="A0AAE1ZMI5"/>
<dbReference type="PROSITE" id="PS50157">
    <property type="entry name" value="ZINC_FINGER_C2H2_2"/>
    <property type="match status" value="3"/>
</dbReference>
<reference evidence="9" key="2">
    <citation type="journal article" date="2023" name="Infect Dis Poverty">
        <title>Chromosome-scale genome of the human blood fluke Schistosoma mekongi and its implications for public health.</title>
        <authorList>
            <person name="Zhou M."/>
            <person name="Xu L."/>
            <person name="Xu D."/>
            <person name="Chen W."/>
            <person name="Khan J."/>
            <person name="Hu Y."/>
            <person name="Huang H."/>
            <person name="Wei H."/>
            <person name="Zhang Y."/>
            <person name="Chusongsang P."/>
            <person name="Tanasarnprasert K."/>
            <person name="Hu X."/>
            <person name="Limpanont Y."/>
            <person name="Lv Z."/>
        </authorList>
    </citation>
    <scope>NUCLEOTIDE SEQUENCE</scope>
    <source>
        <strain evidence="9">LV_2022a</strain>
    </source>
</reference>
<evidence type="ECO:0000256" key="1">
    <source>
        <dbReference type="ARBA" id="ARBA00004123"/>
    </source>
</evidence>
<evidence type="ECO:0000256" key="5">
    <source>
        <dbReference type="ARBA" id="ARBA00022833"/>
    </source>
</evidence>
<dbReference type="SUPFAM" id="SSF57667">
    <property type="entry name" value="beta-beta-alpha zinc fingers"/>
    <property type="match status" value="2"/>
</dbReference>
<dbReference type="FunFam" id="3.30.160.60:FF:000452">
    <property type="entry name" value="Transcription factor Ovo-like 2"/>
    <property type="match status" value="1"/>
</dbReference>
<evidence type="ECO:0000256" key="2">
    <source>
        <dbReference type="ARBA" id="ARBA00022723"/>
    </source>
</evidence>
<keyword evidence="10" id="KW-1185">Reference proteome</keyword>
<evidence type="ECO:0000313" key="9">
    <source>
        <dbReference type="EMBL" id="KAK4476309.1"/>
    </source>
</evidence>
<keyword evidence="2" id="KW-0479">Metal-binding</keyword>
<evidence type="ECO:0000259" key="8">
    <source>
        <dbReference type="PROSITE" id="PS50157"/>
    </source>
</evidence>
<dbReference type="SMART" id="SM00355">
    <property type="entry name" value="ZnF_C2H2"/>
    <property type="match status" value="4"/>
</dbReference>